<keyword evidence="2" id="KW-0238">DNA-binding</keyword>
<dbReference type="Gene3D" id="1.10.10.10">
    <property type="entry name" value="Winged helix-like DNA-binding domain superfamily/Winged helix DNA-binding domain"/>
    <property type="match status" value="1"/>
</dbReference>
<protein>
    <submittedName>
        <fullName evidence="6">Helix-turn-helix domain-containing protein</fullName>
    </submittedName>
</protein>
<evidence type="ECO:0000256" key="3">
    <source>
        <dbReference type="ARBA" id="ARBA00023163"/>
    </source>
</evidence>
<dbReference type="InterPro" id="IPR036388">
    <property type="entry name" value="WH-like_DNA-bd_sf"/>
</dbReference>
<sequence length="251" mass="27774">MSNPQTIPSVHKAIAVMRFIADRTTPVSVKELAYSLNIPQVSCYRIVRTLLEHNWIQEEASGGFRVAFGLAHLARSYSEIEHALHTIETPLRQLSSQLSLSAKITLREGHYVTTALRVEPSRPNAITSPVGYRFHIGIGSAGSALLSTLGDEEIRRIIATAPAEVRERQRETDIWQRVQECRQSGICKEMGLQHPFICAISGLLRLTPSVACAVTLVGWPEEFAGKRTAQVAKELRHSIDAMQQLLGTVAE</sequence>
<evidence type="ECO:0000259" key="4">
    <source>
        <dbReference type="PROSITE" id="PS51077"/>
    </source>
</evidence>
<gene>
    <name evidence="6" type="ORF">H5P28_10290</name>
</gene>
<dbReference type="PANTHER" id="PTHR30136">
    <property type="entry name" value="HELIX-TURN-HELIX TRANSCRIPTIONAL REGULATOR, ICLR FAMILY"/>
    <property type="match status" value="1"/>
</dbReference>
<dbReference type="InterPro" id="IPR029016">
    <property type="entry name" value="GAF-like_dom_sf"/>
</dbReference>
<proteinExistence type="predicted"/>
<dbReference type="EMBL" id="JACHVB010000031">
    <property type="protein sequence ID" value="MBC2594648.1"/>
    <property type="molecule type" value="Genomic_DNA"/>
</dbReference>
<evidence type="ECO:0000313" key="6">
    <source>
        <dbReference type="EMBL" id="MBC2594648.1"/>
    </source>
</evidence>
<keyword evidence="1" id="KW-0805">Transcription regulation</keyword>
<evidence type="ECO:0000256" key="1">
    <source>
        <dbReference type="ARBA" id="ARBA00023015"/>
    </source>
</evidence>
<dbReference type="RefSeq" id="WP_185675619.1">
    <property type="nucleotide sequence ID" value="NZ_JACHVB010000031.1"/>
</dbReference>
<dbReference type="Proteomes" id="UP000546464">
    <property type="component" value="Unassembled WGS sequence"/>
</dbReference>
<evidence type="ECO:0000259" key="5">
    <source>
        <dbReference type="PROSITE" id="PS51078"/>
    </source>
</evidence>
<name>A0A842HF26_9BACT</name>
<comment type="caution">
    <text evidence="6">The sequence shown here is derived from an EMBL/GenBank/DDBJ whole genome shotgun (WGS) entry which is preliminary data.</text>
</comment>
<dbReference type="InterPro" id="IPR036390">
    <property type="entry name" value="WH_DNA-bd_sf"/>
</dbReference>
<dbReference type="Pfam" id="PF09339">
    <property type="entry name" value="HTH_IclR"/>
    <property type="match status" value="1"/>
</dbReference>
<dbReference type="SUPFAM" id="SSF46785">
    <property type="entry name" value="Winged helix' DNA-binding domain"/>
    <property type="match status" value="1"/>
</dbReference>
<dbReference type="Pfam" id="PF01614">
    <property type="entry name" value="IclR_C"/>
    <property type="match status" value="1"/>
</dbReference>
<feature type="domain" description="IclR-ED" evidence="5">
    <location>
        <begin position="69"/>
        <end position="248"/>
    </location>
</feature>
<keyword evidence="7" id="KW-1185">Reference proteome</keyword>
<dbReference type="PANTHER" id="PTHR30136:SF24">
    <property type="entry name" value="HTH-TYPE TRANSCRIPTIONAL REPRESSOR ALLR"/>
    <property type="match status" value="1"/>
</dbReference>
<dbReference type="SUPFAM" id="SSF55781">
    <property type="entry name" value="GAF domain-like"/>
    <property type="match status" value="1"/>
</dbReference>
<dbReference type="PROSITE" id="PS51078">
    <property type="entry name" value="ICLR_ED"/>
    <property type="match status" value="1"/>
</dbReference>
<evidence type="ECO:0000256" key="2">
    <source>
        <dbReference type="ARBA" id="ARBA00023125"/>
    </source>
</evidence>
<dbReference type="GO" id="GO:0003700">
    <property type="term" value="F:DNA-binding transcription factor activity"/>
    <property type="evidence" value="ECO:0007669"/>
    <property type="project" value="TreeGrafter"/>
</dbReference>
<evidence type="ECO:0000313" key="7">
    <source>
        <dbReference type="Proteomes" id="UP000546464"/>
    </source>
</evidence>
<keyword evidence="3" id="KW-0804">Transcription</keyword>
<accession>A0A842HF26</accession>
<dbReference type="AlphaFoldDB" id="A0A842HF26"/>
<dbReference type="InterPro" id="IPR005471">
    <property type="entry name" value="Tscrpt_reg_IclR_N"/>
</dbReference>
<dbReference type="InterPro" id="IPR014757">
    <property type="entry name" value="Tscrpt_reg_IclR_C"/>
</dbReference>
<dbReference type="InterPro" id="IPR050707">
    <property type="entry name" value="HTH_MetabolicPath_Reg"/>
</dbReference>
<dbReference type="GO" id="GO:0045892">
    <property type="term" value="P:negative regulation of DNA-templated transcription"/>
    <property type="evidence" value="ECO:0007669"/>
    <property type="project" value="TreeGrafter"/>
</dbReference>
<feature type="domain" description="HTH iclR-type" evidence="4">
    <location>
        <begin position="7"/>
        <end position="68"/>
    </location>
</feature>
<reference evidence="6 7" key="1">
    <citation type="submission" date="2020-07" db="EMBL/GenBank/DDBJ databases">
        <authorList>
            <person name="Feng X."/>
        </authorList>
    </citation>
    <scope>NUCLEOTIDE SEQUENCE [LARGE SCALE GENOMIC DNA]</scope>
    <source>
        <strain evidence="6 7">JCM31066</strain>
    </source>
</reference>
<dbReference type="GO" id="GO:0003677">
    <property type="term" value="F:DNA binding"/>
    <property type="evidence" value="ECO:0007669"/>
    <property type="project" value="UniProtKB-KW"/>
</dbReference>
<dbReference type="SMART" id="SM00346">
    <property type="entry name" value="HTH_ICLR"/>
    <property type="match status" value="1"/>
</dbReference>
<dbReference type="Gene3D" id="3.30.450.40">
    <property type="match status" value="1"/>
</dbReference>
<dbReference type="PROSITE" id="PS51077">
    <property type="entry name" value="HTH_ICLR"/>
    <property type="match status" value="1"/>
</dbReference>
<organism evidence="6 7">
    <name type="scientific">Ruficoccus amylovorans</name>
    <dbReference type="NCBI Taxonomy" id="1804625"/>
    <lineage>
        <taxon>Bacteria</taxon>
        <taxon>Pseudomonadati</taxon>
        <taxon>Verrucomicrobiota</taxon>
        <taxon>Opitutia</taxon>
        <taxon>Puniceicoccales</taxon>
        <taxon>Cerasicoccaceae</taxon>
        <taxon>Ruficoccus</taxon>
    </lineage>
</organism>